<evidence type="ECO:0000256" key="2">
    <source>
        <dbReference type="RuleBase" id="RU003616"/>
    </source>
</evidence>
<evidence type="ECO:0000313" key="4">
    <source>
        <dbReference type="EMBL" id="CAE6516240.1"/>
    </source>
</evidence>
<dbReference type="Proteomes" id="UP000601736">
    <property type="component" value="Unassembled WGS sequence"/>
</dbReference>
<dbReference type="STRING" id="52442.SAMN05421880_10949"/>
<name>A0A1I4NWU2_9PROT</name>
<dbReference type="InterPro" id="IPR031107">
    <property type="entry name" value="Small_HSP"/>
</dbReference>
<keyword evidence="6" id="KW-1185">Reference proteome</keyword>
<dbReference type="PANTHER" id="PTHR11527">
    <property type="entry name" value="HEAT-SHOCK PROTEIN 20 FAMILY MEMBER"/>
    <property type="match status" value="1"/>
</dbReference>
<feature type="domain" description="SHSP" evidence="3">
    <location>
        <begin position="32"/>
        <end position="145"/>
    </location>
</feature>
<evidence type="ECO:0000313" key="5">
    <source>
        <dbReference type="EMBL" id="SFM19988.1"/>
    </source>
</evidence>
<gene>
    <name evidence="4" type="ORF">NMYAN_60031</name>
    <name evidence="5" type="ORF">SAMN05421880_10949</name>
</gene>
<comment type="similarity">
    <text evidence="1 2">Belongs to the small heat shock protein (HSP20) family.</text>
</comment>
<dbReference type="Gene3D" id="2.60.40.790">
    <property type="match status" value="1"/>
</dbReference>
<dbReference type="Pfam" id="PF00011">
    <property type="entry name" value="HSP20"/>
    <property type="match status" value="1"/>
</dbReference>
<accession>A0A1I4NWU2</accession>
<dbReference type="PROSITE" id="PS01031">
    <property type="entry name" value="SHSP"/>
    <property type="match status" value="1"/>
</dbReference>
<dbReference type="InterPro" id="IPR002068">
    <property type="entry name" value="A-crystallin/Hsp20_dom"/>
</dbReference>
<dbReference type="Proteomes" id="UP000199561">
    <property type="component" value="Unassembled WGS sequence"/>
</dbReference>
<dbReference type="SUPFAM" id="SSF49764">
    <property type="entry name" value="HSP20-like chaperones"/>
    <property type="match status" value="1"/>
</dbReference>
<dbReference type="EMBL" id="CAJNAP010000052">
    <property type="protein sequence ID" value="CAE6516240.1"/>
    <property type="molecule type" value="Genomic_DNA"/>
</dbReference>
<evidence type="ECO:0000256" key="1">
    <source>
        <dbReference type="PROSITE-ProRule" id="PRU00285"/>
    </source>
</evidence>
<dbReference type="OrthoDB" id="9808910at2"/>
<dbReference type="CDD" id="cd06464">
    <property type="entry name" value="ACD_sHsps-like"/>
    <property type="match status" value="1"/>
</dbReference>
<dbReference type="EMBL" id="FOUF01000009">
    <property type="protein sequence ID" value="SFM19988.1"/>
    <property type="molecule type" value="Genomic_DNA"/>
</dbReference>
<protein>
    <submittedName>
        <fullName evidence="4">HSP20 family protein</fullName>
    </submittedName>
    <submittedName>
        <fullName evidence="5">Heat shock protein Hsp20</fullName>
    </submittedName>
</protein>
<proteinExistence type="inferred from homology"/>
<dbReference type="AlphaFoldDB" id="A0A1I4NWU2"/>
<sequence>MAITRYEPWGLLTQLQKELEQMRGDVVREGSSATAEWAPAVDIKEEPDKFVLYADLAGVKPEEIDISMENGVLTIKGEKKTEAKTEKEGYKRVERTFGSFYRRFSLPDTANPEAISAVSKHGVLEITIPKRESVQPKKINVTSAE</sequence>
<reference evidence="4" key="2">
    <citation type="submission" date="2021-02" db="EMBL/GenBank/DDBJ databases">
        <authorList>
            <person name="Han P."/>
        </authorList>
    </citation>
    <scope>NUCLEOTIDE SEQUENCE</scope>
    <source>
        <strain evidence="4">Nitrosomonas nitrosa 18-3D</strain>
    </source>
</reference>
<evidence type="ECO:0000259" key="3">
    <source>
        <dbReference type="PROSITE" id="PS01031"/>
    </source>
</evidence>
<keyword evidence="5" id="KW-0346">Stress response</keyword>
<organism evidence="5 6">
    <name type="scientific">Nitrosomonas nitrosa</name>
    <dbReference type="NCBI Taxonomy" id="52442"/>
    <lineage>
        <taxon>Bacteria</taxon>
        <taxon>Pseudomonadati</taxon>
        <taxon>Pseudomonadota</taxon>
        <taxon>Betaproteobacteria</taxon>
        <taxon>Nitrosomonadales</taxon>
        <taxon>Nitrosomonadaceae</taxon>
        <taxon>Nitrosomonas</taxon>
    </lineage>
</organism>
<reference evidence="5 6" key="1">
    <citation type="submission" date="2016-10" db="EMBL/GenBank/DDBJ databases">
        <authorList>
            <person name="de Groot N.N."/>
        </authorList>
    </citation>
    <scope>NUCLEOTIDE SEQUENCE [LARGE SCALE GENOMIC DNA]</scope>
    <source>
        <strain evidence="5 6">Nm146</strain>
    </source>
</reference>
<evidence type="ECO:0000313" key="6">
    <source>
        <dbReference type="Proteomes" id="UP000199561"/>
    </source>
</evidence>
<dbReference type="InterPro" id="IPR008978">
    <property type="entry name" value="HSP20-like_chaperone"/>
</dbReference>
<dbReference type="RefSeq" id="WP_090667633.1">
    <property type="nucleotide sequence ID" value="NZ_CAJNAP010000052.1"/>
</dbReference>